<proteinExistence type="predicted"/>
<reference evidence="2" key="1">
    <citation type="submission" date="2022-11" db="UniProtKB">
        <authorList>
            <consortium name="WormBaseParasite"/>
        </authorList>
    </citation>
    <scope>IDENTIFICATION</scope>
</reference>
<name>A0AC34FH38_9BILA</name>
<protein>
    <submittedName>
        <fullName evidence="2">Uncharacterized protein</fullName>
    </submittedName>
</protein>
<dbReference type="Proteomes" id="UP000887579">
    <property type="component" value="Unplaced"/>
</dbReference>
<sequence>MSERAEKRAHAAEENGEDVVVAKQSKSENGKDKTEEKIETVKEGAAEGGENDEEEDDEEEEEEEEEE</sequence>
<evidence type="ECO:0000313" key="2">
    <source>
        <dbReference type="WBParaSite" id="ES5_v2.g16547.t1"/>
    </source>
</evidence>
<dbReference type="WBParaSite" id="ES5_v2.g16547.t1">
    <property type="protein sequence ID" value="ES5_v2.g16547.t1"/>
    <property type="gene ID" value="ES5_v2.g16547"/>
</dbReference>
<evidence type="ECO:0000313" key="1">
    <source>
        <dbReference type="Proteomes" id="UP000887579"/>
    </source>
</evidence>
<organism evidence="1 2">
    <name type="scientific">Panagrolaimus sp. ES5</name>
    <dbReference type="NCBI Taxonomy" id="591445"/>
    <lineage>
        <taxon>Eukaryota</taxon>
        <taxon>Metazoa</taxon>
        <taxon>Ecdysozoa</taxon>
        <taxon>Nematoda</taxon>
        <taxon>Chromadorea</taxon>
        <taxon>Rhabditida</taxon>
        <taxon>Tylenchina</taxon>
        <taxon>Panagrolaimomorpha</taxon>
        <taxon>Panagrolaimoidea</taxon>
        <taxon>Panagrolaimidae</taxon>
        <taxon>Panagrolaimus</taxon>
    </lineage>
</organism>
<accession>A0AC34FH38</accession>